<evidence type="ECO:0000313" key="2">
    <source>
        <dbReference type="EMBL" id="KHJ53337.1"/>
    </source>
</evidence>
<dbReference type="Gene3D" id="2.60.120.10">
    <property type="entry name" value="Jelly Rolls"/>
    <property type="match status" value="1"/>
</dbReference>
<dbReference type="Pfam" id="PF12973">
    <property type="entry name" value="Cupin_7"/>
    <property type="match status" value="1"/>
</dbReference>
<sequence length="169" mass="19592">MSSSFYRDMKGTTHRLAPHEIVVPAVPDDERVWVPQAPDVWFRPLMLNTLAGQWCNLLRVRKSGILSRHLHPNPVHGFVLKGRWHYLEHDWVATEGSYVMEPPGEIHTLTVPEDVPEMITFFNITGCMVYLDQDDRHVGFEDVFTKIDMCRAHYEKVGLGSDYVDQFVR</sequence>
<dbReference type="EMBL" id="JRFJ01000006">
    <property type="protein sequence ID" value="KHJ53337.1"/>
    <property type="molecule type" value="Genomic_DNA"/>
</dbReference>
<dbReference type="InterPro" id="IPR025979">
    <property type="entry name" value="ChrR-like_cupin_dom"/>
</dbReference>
<dbReference type="AlphaFoldDB" id="A0A0B1Q354"/>
<organism evidence="2 3">
    <name type="scientific">Aureimonas altamirensis</name>
    <dbReference type="NCBI Taxonomy" id="370622"/>
    <lineage>
        <taxon>Bacteria</taxon>
        <taxon>Pseudomonadati</taxon>
        <taxon>Pseudomonadota</taxon>
        <taxon>Alphaproteobacteria</taxon>
        <taxon>Hyphomicrobiales</taxon>
        <taxon>Aurantimonadaceae</taxon>
        <taxon>Aureimonas</taxon>
    </lineage>
</organism>
<dbReference type="InterPro" id="IPR014710">
    <property type="entry name" value="RmlC-like_jellyroll"/>
</dbReference>
<evidence type="ECO:0000313" key="3">
    <source>
        <dbReference type="Proteomes" id="UP000030826"/>
    </source>
</evidence>
<dbReference type="RefSeq" id="WP_039195451.1">
    <property type="nucleotide sequence ID" value="NZ_JAQRFV010000003.1"/>
</dbReference>
<accession>A0A0B1Q354</accession>
<reference evidence="2 3" key="1">
    <citation type="submission" date="2014-09" db="EMBL/GenBank/DDBJ databases">
        <title>Isolation and characterization of Aurantimonas altamirensis ON-56566 from clinical sample following a dog bite.</title>
        <authorList>
            <person name="Eshaghi A."/>
            <person name="Li A."/>
            <person name="Shahinas D."/>
            <person name="Bahn P."/>
            <person name="Kus J.V."/>
            <person name="Patel S.N."/>
        </authorList>
    </citation>
    <scope>NUCLEOTIDE SEQUENCE [LARGE SCALE GENOMIC DNA]</scope>
    <source>
        <strain evidence="2 3">ON-56566</strain>
    </source>
</reference>
<dbReference type="CDD" id="cd20302">
    <property type="entry name" value="cupin_DAD"/>
    <property type="match status" value="1"/>
</dbReference>
<dbReference type="Proteomes" id="UP000030826">
    <property type="component" value="Unassembled WGS sequence"/>
</dbReference>
<dbReference type="InterPro" id="IPR011051">
    <property type="entry name" value="RmlC_Cupin_sf"/>
</dbReference>
<dbReference type="SUPFAM" id="SSF51182">
    <property type="entry name" value="RmlC-like cupins"/>
    <property type="match status" value="1"/>
</dbReference>
<evidence type="ECO:0000259" key="1">
    <source>
        <dbReference type="Pfam" id="PF12973"/>
    </source>
</evidence>
<gene>
    <name evidence="2" type="ORF">LA66_18190</name>
</gene>
<feature type="domain" description="ChrR-like cupin" evidence="1">
    <location>
        <begin position="28"/>
        <end position="114"/>
    </location>
</feature>
<protein>
    <submittedName>
        <fullName evidence="2">Cupin</fullName>
    </submittedName>
</protein>
<dbReference type="STRING" id="370622.LA66_18190"/>
<proteinExistence type="predicted"/>
<name>A0A0B1Q354_9HYPH</name>
<comment type="caution">
    <text evidence="2">The sequence shown here is derived from an EMBL/GenBank/DDBJ whole genome shotgun (WGS) entry which is preliminary data.</text>
</comment>